<evidence type="ECO:0000256" key="4">
    <source>
        <dbReference type="NCBIfam" id="TIGR01927"/>
    </source>
</evidence>
<keyword evidence="7" id="KW-1185">Reference proteome</keyword>
<dbReference type="SFLD" id="SFLDF00009">
    <property type="entry name" value="o-succinylbenzoate_synthase"/>
    <property type="match status" value="1"/>
</dbReference>
<evidence type="ECO:0000256" key="2">
    <source>
        <dbReference type="ARBA" id="ARBA00022842"/>
    </source>
</evidence>
<dbReference type="EMBL" id="FOAA01000012">
    <property type="protein sequence ID" value="SEL23648.1"/>
    <property type="molecule type" value="Genomic_DNA"/>
</dbReference>
<sequence>MNSSSDQALTRLTLWRYRVPLREPLALGPCTLSHREGLLLEWQGVDQPVIWSEISPLPGFSDHDLTTCTEHLRQLLQAPGALKDRLDPGQPGLPAEVRFGLESGHLQWSTPLPPARPLPRCQLLRHDAELNTAPQAPCIKLKVGRSSPAADAQRIQGLIRQLRDDQPLRLDANRSWTLETARDLSKRIDHRHVAFIEEPLLPGSDYAEWFAATGLPFAWDETLRELPPQAIEARLDTPGLAALVIKPMLTGLTRSQAWVAAARSRGLGVVLSAAYESNLTLDLYTRLAQHWDLTGPQGLDTFAPFTHALIEPIRSQPEHAQRPVLRREDLHCLGHWT</sequence>
<dbReference type="EC" id="4.2.1.113" evidence="4"/>
<evidence type="ECO:0000313" key="6">
    <source>
        <dbReference type="EMBL" id="SEL23648.1"/>
    </source>
</evidence>
<dbReference type="NCBIfam" id="TIGR01927">
    <property type="entry name" value="menC_gam_Gplu"/>
    <property type="match status" value="1"/>
</dbReference>
<evidence type="ECO:0000256" key="1">
    <source>
        <dbReference type="ARBA" id="ARBA00022723"/>
    </source>
</evidence>
<reference evidence="7" key="1">
    <citation type="submission" date="2016-10" db="EMBL/GenBank/DDBJ databases">
        <authorList>
            <person name="Varghese N."/>
            <person name="Submissions S."/>
        </authorList>
    </citation>
    <scope>NUCLEOTIDE SEQUENCE [LARGE SCALE GENOMIC DNA]</scope>
    <source>
        <strain evidence="7">DSM 241</strain>
    </source>
</reference>
<protein>
    <recommendedName>
        <fullName evidence="4">o-succinylbenzoate synthase</fullName>
        <ecNumber evidence="4">4.2.1.113</ecNumber>
    </recommendedName>
</protein>
<evidence type="ECO:0000313" key="7">
    <source>
        <dbReference type="Proteomes" id="UP000199256"/>
    </source>
</evidence>
<dbReference type="GO" id="GO:0043748">
    <property type="term" value="F:O-succinylbenzoate synthase activity"/>
    <property type="evidence" value="ECO:0007669"/>
    <property type="project" value="UniProtKB-EC"/>
</dbReference>
<dbReference type="Pfam" id="PF13378">
    <property type="entry name" value="MR_MLE_C"/>
    <property type="match status" value="1"/>
</dbReference>
<dbReference type="InterPro" id="IPR041338">
    <property type="entry name" value="OSBS_N"/>
</dbReference>
<keyword evidence="2" id="KW-0460">Magnesium</keyword>
<keyword evidence="1" id="KW-0479">Metal-binding</keyword>
<dbReference type="OrthoDB" id="3725747at2"/>
<dbReference type="SFLD" id="SFLDS00001">
    <property type="entry name" value="Enolase"/>
    <property type="match status" value="1"/>
</dbReference>
<dbReference type="GO" id="GO:0009234">
    <property type="term" value="P:menaquinone biosynthetic process"/>
    <property type="evidence" value="ECO:0007669"/>
    <property type="project" value="UniProtKB-UniRule"/>
</dbReference>
<dbReference type="Gene3D" id="3.20.20.120">
    <property type="entry name" value="Enolase-like C-terminal domain"/>
    <property type="match status" value="1"/>
</dbReference>
<dbReference type="SUPFAM" id="SSF51604">
    <property type="entry name" value="Enolase C-terminal domain-like"/>
    <property type="match status" value="1"/>
</dbReference>
<dbReference type="STRING" id="1396821.SAMN05444515_1127"/>
<accession>A0A1H7NKX6</accession>
<proteinExistence type="predicted"/>
<dbReference type="GO" id="GO:0009063">
    <property type="term" value="P:amino acid catabolic process"/>
    <property type="evidence" value="ECO:0007669"/>
    <property type="project" value="InterPro"/>
</dbReference>
<keyword evidence="3" id="KW-0456">Lyase</keyword>
<organism evidence="6 7">
    <name type="scientific">Ectothiorhodospira marina</name>
    <dbReference type="NCBI Taxonomy" id="1396821"/>
    <lineage>
        <taxon>Bacteria</taxon>
        <taxon>Pseudomonadati</taxon>
        <taxon>Pseudomonadota</taxon>
        <taxon>Gammaproteobacteria</taxon>
        <taxon>Chromatiales</taxon>
        <taxon>Ectothiorhodospiraceae</taxon>
        <taxon>Ectothiorhodospira</taxon>
    </lineage>
</organism>
<dbReference type="Gene3D" id="3.30.390.10">
    <property type="entry name" value="Enolase-like, N-terminal domain"/>
    <property type="match status" value="1"/>
</dbReference>
<dbReference type="PANTHER" id="PTHR48073">
    <property type="entry name" value="O-SUCCINYLBENZOATE SYNTHASE-RELATED"/>
    <property type="match status" value="1"/>
</dbReference>
<dbReference type="Proteomes" id="UP000199256">
    <property type="component" value="Unassembled WGS sequence"/>
</dbReference>
<dbReference type="Pfam" id="PF21508">
    <property type="entry name" value="MenC_N"/>
    <property type="match status" value="1"/>
</dbReference>
<dbReference type="PANTHER" id="PTHR48073:SF2">
    <property type="entry name" value="O-SUCCINYLBENZOATE SYNTHASE"/>
    <property type="match status" value="1"/>
</dbReference>
<dbReference type="PROSITE" id="PS00909">
    <property type="entry name" value="MR_MLE_2"/>
    <property type="match status" value="1"/>
</dbReference>
<dbReference type="InterPro" id="IPR029065">
    <property type="entry name" value="Enolase_C-like"/>
</dbReference>
<gene>
    <name evidence="6" type="ORF">SAMN05444515_1127</name>
</gene>
<dbReference type="InterPro" id="IPR018110">
    <property type="entry name" value="Mandel_Rmase/mucon_lact_enz_CS"/>
</dbReference>
<dbReference type="InterPro" id="IPR029017">
    <property type="entry name" value="Enolase-like_N"/>
</dbReference>
<dbReference type="InterPro" id="IPR013342">
    <property type="entry name" value="Mandelate_racemase_C"/>
</dbReference>
<dbReference type="SMART" id="SM00922">
    <property type="entry name" value="MR_MLE"/>
    <property type="match status" value="1"/>
</dbReference>
<dbReference type="InterPro" id="IPR036849">
    <property type="entry name" value="Enolase-like_C_sf"/>
</dbReference>
<name>A0A1H7NKX6_9GAMM</name>
<dbReference type="SUPFAM" id="SSF54826">
    <property type="entry name" value="Enolase N-terminal domain-like"/>
    <property type="match status" value="1"/>
</dbReference>
<dbReference type="GO" id="GO:0046872">
    <property type="term" value="F:metal ion binding"/>
    <property type="evidence" value="ECO:0007669"/>
    <property type="project" value="UniProtKB-KW"/>
</dbReference>
<evidence type="ECO:0000259" key="5">
    <source>
        <dbReference type="SMART" id="SM00922"/>
    </source>
</evidence>
<dbReference type="AlphaFoldDB" id="A0A1H7NKX6"/>
<feature type="domain" description="Mandelate racemase/muconate lactonizing enzyme C-terminal" evidence="5">
    <location>
        <begin position="123"/>
        <end position="216"/>
    </location>
</feature>
<evidence type="ECO:0000256" key="3">
    <source>
        <dbReference type="ARBA" id="ARBA00023239"/>
    </source>
</evidence>
<dbReference type="SFLD" id="SFLDG00180">
    <property type="entry name" value="muconate_cycloisomerase"/>
    <property type="match status" value="1"/>
</dbReference>
<dbReference type="RefSeq" id="WP_090254196.1">
    <property type="nucleotide sequence ID" value="NZ_FOAA01000012.1"/>
</dbReference>